<evidence type="ECO:0000256" key="5">
    <source>
        <dbReference type="ARBA" id="ARBA00022692"/>
    </source>
</evidence>
<evidence type="ECO:0000313" key="13">
    <source>
        <dbReference type="Proteomes" id="UP001432027"/>
    </source>
</evidence>
<evidence type="ECO:0000256" key="1">
    <source>
        <dbReference type="ARBA" id="ARBA00004141"/>
    </source>
</evidence>
<dbReference type="GO" id="GO:0034625">
    <property type="term" value="P:fatty acid elongation, monounsaturated fatty acid"/>
    <property type="evidence" value="ECO:0007669"/>
    <property type="project" value="TreeGrafter"/>
</dbReference>
<dbReference type="GO" id="GO:0042761">
    <property type="term" value="P:very long-chain fatty acid biosynthetic process"/>
    <property type="evidence" value="ECO:0007669"/>
    <property type="project" value="TreeGrafter"/>
</dbReference>
<dbReference type="GO" id="GO:0009922">
    <property type="term" value="F:fatty acid elongase activity"/>
    <property type="evidence" value="ECO:0007669"/>
    <property type="project" value="UniProtKB-EC"/>
</dbReference>
<comment type="catalytic activity">
    <reaction evidence="11">
        <text>a very-long-chain acyl-CoA + malonyl-CoA + H(+) = a very-long-chain 3-oxoacyl-CoA + CO2 + CoA</text>
        <dbReference type="Rhea" id="RHEA:32727"/>
        <dbReference type="ChEBI" id="CHEBI:15378"/>
        <dbReference type="ChEBI" id="CHEBI:16526"/>
        <dbReference type="ChEBI" id="CHEBI:57287"/>
        <dbReference type="ChEBI" id="CHEBI:57384"/>
        <dbReference type="ChEBI" id="CHEBI:90725"/>
        <dbReference type="ChEBI" id="CHEBI:90736"/>
        <dbReference type="EC" id="2.3.1.199"/>
    </reaction>
</comment>
<dbReference type="InterPro" id="IPR030457">
    <property type="entry name" value="ELO_CS"/>
</dbReference>
<evidence type="ECO:0000256" key="3">
    <source>
        <dbReference type="ARBA" id="ARBA00022516"/>
    </source>
</evidence>
<dbReference type="Pfam" id="PF01151">
    <property type="entry name" value="ELO"/>
    <property type="match status" value="1"/>
</dbReference>
<gene>
    <name evidence="12" type="ORF">PENTCL1PPCAC_15537</name>
</gene>
<proteinExistence type="inferred from homology"/>
<comment type="similarity">
    <text evidence="11">Belongs to the ELO family.</text>
</comment>
<feature type="transmembrane region" description="Helical" evidence="11">
    <location>
        <begin position="161"/>
        <end position="180"/>
    </location>
</feature>
<comment type="pathway">
    <text evidence="2">Lipid metabolism; fatty acid biosynthesis.</text>
</comment>
<dbReference type="Proteomes" id="UP001432027">
    <property type="component" value="Unassembled WGS sequence"/>
</dbReference>
<feature type="transmembrane region" description="Helical" evidence="11">
    <location>
        <begin position="107"/>
        <end position="127"/>
    </location>
</feature>
<keyword evidence="13" id="KW-1185">Reference proteome</keyword>
<evidence type="ECO:0000256" key="8">
    <source>
        <dbReference type="ARBA" id="ARBA00023098"/>
    </source>
</evidence>
<organism evidence="12 13">
    <name type="scientific">Pristionchus entomophagus</name>
    <dbReference type="NCBI Taxonomy" id="358040"/>
    <lineage>
        <taxon>Eukaryota</taxon>
        <taxon>Metazoa</taxon>
        <taxon>Ecdysozoa</taxon>
        <taxon>Nematoda</taxon>
        <taxon>Chromadorea</taxon>
        <taxon>Rhabditida</taxon>
        <taxon>Rhabditina</taxon>
        <taxon>Diplogasteromorpha</taxon>
        <taxon>Diplogasteroidea</taxon>
        <taxon>Neodiplogasteridae</taxon>
        <taxon>Pristionchus</taxon>
    </lineage>
</organism>
<feature type="transmembrane region" description="Helical" evidence="11">
    <location>
        <begin position="28"/>
        <end position="48"/>
    </location>
</feature>
<keyword evidence="8 11" id="KW-0443">Lipid metabolism</keyword>
<dbReference type="GO" id="GO:0005789">
    <property type="term" value="C:endoplasmic reticulum membrane"/>
    <property type="evidence" value="ECO:0007669"/>
    <property type="project" value="TreeGrafter"/>
</dbReference>
<name>A0AAV5TF50_9BILA</name>
<sequence length="225" mass="25711">LQASILYLMTIFSLQHWMSRRAPFKLQLPMAAWNFSIALVSGVCVATMTPEFVDSVFNKGFGASLCSTRESVYSGNNGRALFVLLIARLPEFIDTLFIVLRKQPLIFLHYYHHAVTLCTAWFTYSSFSPGLRHAIYVNSIIHTVMYSYFIVTTLKFRPPPIVARCITIGQIAQFAYLFYVTSHMTVIQKVLGEPCQSDDFGLGLTWAINISYLYLFVDFYLNKYS</sequence>
<keyword evidence="6 11" id="KW-0276">Fatty acid metabolism</keyword>
<feature type="non-terminal residue" evidence="12">
    <location>
        <position position="225"/>
    </location>
</feature>
<dbReference type="PROSITE" id="PS01188">
    <property type="entry name" value="ELO"/>
    <property type="match status" value="1"/>
</dbReference>
<dbReference type="PANTHER" id="PTHR11157">
    <property type="entry name" value="FATTY ACID ACYL TRANSFERASE-RELATED"/>
    <property type="match status" value="1"/>
</dbReference>
<reference evidence="12" key="1">
    <citation type="submission" date="2023-10" db="EMBL/GenBank/DDBJ databases">
        <title>Genome assembly of Pristionchus species.</title>
        <authorList>
            <person name="Yoshida K."/>
            <person name="Sommer R.J."/>
        </authorList>
    </citation>
    <scope>NUCLEOTIDE SEQUENCE</scope>
    <source>
        <strain evidence="12">RS0144</strain>
    </source>
</reference>
<dbReference type="InterPro" id="IPR002076">
    <property type="entry name" value="ELO_fam"/>
</dbReference>
<keyword evidence="3 11" id="KW-0444">Lipid biosynthesis</keyword>
<evidence type="ECO:0000256" key="11">
    <source>
        <dbReference type="RuleBase" id="RU361115"/>
    </source>
</evidence>
<keyword evidence="9 11" id="KW-0472">Membrane</keyword>
<comment type="caution">
    <text evidence="12">The sequence shown here is derived from an EMBL/GenBank/DDBJ whole genome shotgun (WGS) entry which is preliminary data.</text>
</comment>
<evidence type="ECO:0000256" key="9">
    <source>
        <dbReference type="ARBA" id="ARBA00023136"/>
    </source>
</evidence>
<evidence type="ECO:0000256" key="10">
    <source>
        <dbReference type="ARBA" id="ARBA00023160"/>
    </source>
</evidence>
<keyword evidence="4 11" id="KW-0808">Transferase</keyword>
<evidence type="ECO:0000256" key="6">
    <source>
        <dbReference type="ARBA" id="ARBA00022832"/>
    </source>
</evidence>
<feature type="transmembrane region" description="Helical" evidence="11">
    <location>
        <begin position="200"/>
        <end position="221"/>
    </location>
</feature>
<feature type="transmembrane region" description="Helical" evidence="11">
    <location>
        <begin position="80"/>
        <end position="100"/>
    </location>
</feature>
<comment type="subcellular location">
    <subcellularLocation>
        <location evidence="1">Membrane</location>
        <topology evidence="1">Multi-pass membrane protein</topology>
    </subcellularLocation>
</comment>
<keyword evidence="7 11" id="KW-1133">Transmembrane helix</keyword>
<feature type="non-terminal residue" evidence="12">
    <location>
        <position position="1"/>
    </location>
</feature>
<feature type="transmembrane region" description="Helical" evidence="11">
    <location>
        <begin position="133"/>
        <end position="154"/>
    </location>
</feature>
<evidence type="ECO:0000256" key="2">
    <source>
        <dbReference type="ARBA" id="ARBA00005194"/>
    </source>
</evidence>
<evidence type="ECO:0000256" key="4">
    <source>
        <dbReference type="ARBA" id="ARBA00022679"/>
    </source>
</evidence>
<accession>A0AAV5TF50</accession>
<dbReference type="AlphaFoldDB" id="A0AAV5TF50"/>
<evidence type="ECO:0000256" key="7">
    <source>
        <dbReference type="ARBA" id="ARBA00022989"/>
    </source>
</evidence>
<dbReference type="PANTHER" id="PTHR11157:SF26">
    <property type="entry name" value="ELONGATION OF LONG CHAIN FATTY ACIDS PROTEIN 1"/>
    <property type="match status" value="1"/>
</dbReference>
<keyword evidence="10 11" id="KW-0275">Fatty acid biosynthesis</keyword>
<dbReference type="GO" id="GO:0019367">
    <property type="term" value="P:fatty acid elongation, saturated fatty acid"/>
    <property type="evidence" value="ECO:0007669"/>
    <property type="project" value="TreeGrafter"/>
</dbReference>
<evidence type="ECO:0000313" key="12">
    <source>
        <dbReference type="EMBL" id="GMS93362.1"/>
    </source>
</evidence>
<dbReference type="GO" id="GO:0034626">
    <property type="term" value="P:fatty acid elongation, polyunsaturated fatty acid"/>
    <property type="evidence" value="ECO:0007669"/>
    <property type="project" value="TreeGrafter"/>
</dbReference>
<protein>
    <recommendedName>
        <fullName evidence="11">Elongation of very long chain fatty acids protein</fullName>
        <ecNumber evidence="11">2.3.1.199</ecNumber>
    </recommendedName>
    <alternativeName>
        <fullName evidence="11">Very-long-chain 3-oxoacyl-CoA synthase</fullName>
    </alternativeName>
</protein>
<dbReference type="EC" id="2.3.1.199" evidence="11"/>
<dbReference type="EMBL" id="BTSX01000004">
    <property type="protein sequence ID" value="GMS93362.1"/>
    <property type="molecule type" value="Genomic_DNA"/>
</dbReference>
<dbReference type="GO" id="GO:0030148">
    <property type="term" value="P:sphingolipid biosynthetic process"/>
    <property type="evidence" value="ECO:0007669"/>
    <property type="project" value="TreeGrafter"/>
</dbReference>
<keyword evidence="5 11" id="KW-0812">Transmembrane</keyword>